<organism evidence="6 7">
    <name type="scientific">Hathewaya limosa</name>
    <name type="common">Clostridium limosum</name>
    <dbReference type="NCBI Taxonomy" id="1536"/>
    <lineage>
        <taxon>Bacteria</taxon>
        <taxon>Bacillati</taxon>
        <taxon>Bacillota</taxon>
        <taxon>Clostridia</taxon>
        <taxon>Eubacteriales</taxon>
        <taxon>Clostridiaceae</taxon>
        <taxon>Hathewaya</taxon>
    </lineage>
</organism>
<dbReference type="InterPro" id="IPR036324">
    <property type="entry name" value="Mn/Fe_SOD_N_sf"/>
</dbReference>
<comment type="caution">
    <text evidence="6">The sequence shown here is derived from an EMBL/GenBank/DDBJ whole genome shotgun (WGS) entry which is preliminary data.</text>
</comment>
<sequence length="197" mass="22809">MKKLKPKHYDFCTIKGLTPEQISQHYKLYVGYVNTINKIDNFSKNYKCYPGPNPTYSPMRCLKLGESYSFDGVKLHELYFENITNSNCYISDNLKKLICSQWCSFNNFLGYLKSVCLSMRGWAIVTYDCLTCSLRITGSDLHDEGGLWCACPILVIDVYEHAYFMDFGTDRSKYVDVIFDNLNWKVISLRLAQCCCC</sequence>
<dbReference type="InterPro" id="IPR019832">
    <property type="entry name" value="Mn/Fe_SOD_C"/>
</dbReference>
<dbReference type="Gene3D" id="3.55.40.20">
    <property type="entry name" value="Iron/manganese superoxide dismutase, C-terminal domain"/>
    <property type="match status" value="1"/>
</dbReference>
<dbReference type="EC" id="1.15.1.1" evidence="2"/>
<dbReference type="PANTHER" id="PTHR11404:SF6">
    <property type="entry name" value="SUPEROXIDE DISMUTASE [MN], MITOCHONDRIAL"/>
    <property type="match status" value="1"/>
</dbReference>
<protein>
    <recommendedName>
        <fullName evidence="2">superoxide dismutase</fullName>
        <ecNumber evidence="2">1.15.1.1</ecNumber>
    </recommendedName>
</protein>
<dbReference type="Proteomes" id="UP001224418">
    <property type="component" value="Unassembled WGS sequence"/>
</dbReference>
<proteinExistence type="inferred from homology"/>
<gene>
    <name evidence="6" type="ORF">QOZ93_000155</name>
</gene>
<keyword evidence="7" id="KW-1185">Reference proteome</keyword>
<evidence type="ECO:0000259" key="5">
    <source>
        <dbReference type="Pfam" id="PF02777"/>
    </source>
</evidence>
<feature type="domain" description="Manganese/iron superoxide dismutase C-terminal" evidence="5">
    <location>
        <begin position="92"/>
        <end position="188"/>
    </location>
</feature>
<dbReference type="EMBL" id="JAUSWN010000001">
    <property type="protein sequence ID" value="MDQ0478454.1"/>
    <property type="molecule type" value="Genomic_DNA"/>
</dbReference>
<accession>A0ABU0JN22</accession>
<dbReference type="PANTHER" id="PTHR11404">
    <property type="entry name" value="SUPEROXIDE DISMUTASE 2"/>
    <property type="match status" value="1"/>
</dbReference>
<dbReference type="RefSeq" id="WP_307354749.1">
    <property type="nucleotide sequence ID" value="NZ_BAAACJ010000024.1"/>
</dbReference>
<keyword evidence="4 6" id="KW-0560">Oxidoreductase</keyword>
<dbReference type="GO" id="GO:0004784">
    <property type="term" value="F:superoxide dismutase activity"/>
    <property type="evidence" value="ECO:0007669"/>
    <property type="project" value="UniProtKB-EC"/>
</dbReference>
<evidence type="ECO:0000256" key="4">
    <source>
        <dbReference type="ARBA" id="ARBA00023002"/>
    </source>
</evidence>
<dbReference type="InterPro" id="IPR050265">
    <property type="entry name" value="Fe/Mn_Superoxide_Dismutase"/>
</dbReference>
<evidence type="ECO:0000256" key="3">
    <source>
        <dbReference type="ARBA" id="ARBA00022723"/>
    </source>
</evidence>
<comment type="similarity">
    <text evidence="1">Belongs to the iron/manganese superoxide dismutase family.</text>
</comment>
<evidence type="ECO:0000313" key="7">
    <source>
        <dbReference type="Proteomes" id="UP001224418"/>
    </source>
</evidence>
<reference evidence="6 7" key="1">
    <citation type="submission" date="2023-07" db="EMBL/GenBank/DDBJ databases">
        <title>Genomic Encyclopedia of Type Strains, Phase IV (KMG-IV): sequencing the most valuable type-strain genomes for metagenomic binning, comparative biology and taxonomic classification.</title>
        <authorList>
            <person name="Goeker M."/>
        </authorList>
    </citation>
    <scope>NUCLEOTIDE SEQUENCE [LARGE SCALE GENOMIC DNA]</scope>
    <source>
        <strain evidence="6 7">DSM 1400</strain>
    </source>
</reference>
<evidence type="ECO:0000256" key="2">
    <source>
        <dbReference type="ARBA" id="ARBA00012682"/>
    </source>
</evidence>
<name>A0ABU0JN22_HATLI</name>
<dbReference type="SUPFAM" id="SSF46609">
    <property type="entry name" value="Fe,Mn superoxide dismutase (SOD), N-terminal domain"/>
    <property type="match status" value="1"/>
</dbReference>
<dbReference type="InterPro" id="IPR036314">
    <property type="entry name" value="SOD_C_sf"/>
</dbReference>
<dbReference type="SUPFAM" id="SSF54719">
    <property type="entry name" value="Fe,Mn superoxide dismutase (SOD), C-terminal domain"/>
    <property type="match status" value="1"/>
</dbReference>
<dbReference type="Pfam" id="PF02777">
    <property type="entry name" value="Sod_Fe_C"/>
    <property type="match status" value="1"/>
</dbReference>
<evidence type="ECO:0000256" key="1">
    <source>
        <dbReference type="ARBA" id="ARBA00008714"/>
    </source>
</evidence>
<keyword evidence="3" id="KW-0479">Metal-binding</keyword>
<evidence type="ECO:0000313" key="6">
    <source>
        <dbReference type="EMBL" id="MDQ0478454.1"/>
    </source>
</evidence>